<dbReference type="EC" id="4.2.1.47" evidence="2"/>
<keyword evidence="3" id="KW-1185">Reference proteome</keyword>
<proteinExistence type="predicted"/>
<keyword evidence="2" id="KW-0456">Lyase</keyword>
<dbReference type="Pfam" id="PF16363">
    <property type="entry name" value="GDP_Man_Dehyd"/>
    <property type="match status" value="1"/>
</dbReference>
<evidence type="ECO:0000259" key="1">
    <source>
        <dbReference type="Pfam" id="PF16363"/>
    </source>
</evidence>
<evidence type="ECO:0000313" key="2">
    <source>
        <dbReference type="EMBL" id="QUV95831.1"/>
    </source>
</evidence>
<dbReference type="GO" id="GO:0008446">
    <property type="term" value="F:GDP-mannose 4,6-dehydratase activity"/>
    <property type="evidence" value="ECO:0007669"/>
    <property type="project" value="UniProtKB-EC"/>
</dbReference>
<dbReference type="SUPFAM" id="SSF51735">
    <property type="entry name" value="NAD(P)-binding Rossmann-fold domains"/>
    <property type="match status" value="1"/>
</dbReference>
<name>A0ABX8B894_9BACT</name>
<feature type="domain" description="NAD(P)-binding" evidence="1">
    <location>
        <begin position="11"/>
        <end position="314"/>
    </location>
</feature>
<dbReference type="PANTHER" id="PTHR43000">
    <property type="entry name" value="DTDP-D-GLUCOSE 4,6-DEHYDRATASE-RELATED"/>
    <property type="match status" value="1"/>
</dbReference>
<sequence>MVNFWRDRRVFVTGATGLVGSWLVKALLAQGAQVIALIRDADPQSELLRSGDLRRVAVVNGRLEDFATLERALHDHEPDTVFHLAAQTIVGAAHRNPLENFESNVRGTYHLLEACRRGQPFVQRIVVASSDKAYGTAETLPYVETMPLRGQHPYEVAKSCADLITAAYHHTYGLPVAIARCGNIYGGGDLNWSRIVPGTIRAFWRGERPIIRSDGTYVRDYLYVEDVVDAYLRLAVYLDRPGVAGEGFNFSPERPMTVLELVERIQDLMDCRHIPLDIRNTAVGEIHSQYLDASKARERLRWTPRRTLEDGLRATIAWYRAFLDEQDRLWKDRNLTGDGFNHD</sequence>
<organism evidence="2 3">
    <name type="scientific">Chloracidobacterium sp. N</name>
    <dbReference type="NCBI Taxonomy" id="2821540"/>
    <lineage>
        <taxon>Bacteria</taxon>
        <taxon>Pseudomonadati</taxon>
        <taxon>Acidobacteriota</taxon>
        <taxon>Terriglobia</taxon>
        <taxon>Terriglobales</taxon>
        <taxon>Acidobacteriaceae</taxon>
        <taxon>Chloracidobacterium</taxon>
        <taxon>Chloracidobacterium aggregatum</taxon>
    </lineage>
</organism>
<dbReference type="Gene3D" id="3.90.25.10">
    <property type="entry name" value="UDP-galactose 4-epimerase, domain 1"/>
    <property type="match status" value="1"/>
</dbReference>
<dbReference type="InterPro" id="IPR036291">
    <property type="entry name" value="NAD(P)-bd_dom_sf"/>
</dbReference>
<dbReference type="Proteomes" id="UP000677668">
    <property type="component" value="Chromosome 2"/>
</dbReference>
<protein>
    <submittedName>
        <fullName evidence="2">GDP-mannose 4,6-dehydratase</fullName>
        <ecNumber evidence="2">4.2.1.47</ecNumber>
    </submittedName>
</protein>
<gene>
    <name evidence="2" type="ORF">J8C05_14335</name>
</gene>
<dbReference type="Gene3D" id="3.40.50.720">
    <property type="entry name" value="NAD(P)-binding Rossmann-like Domain"/>
    <property type="match status" value="1"/>
</dbReference>
<accession>A0ABX8B894</accession>
<evidence type="ECO:0000313" key="3">
    <source>
        <dbReference type="Proteomes" id="UP000677668"/>
    </source>
</evidence>
<dbReference type="InterPro" id="IPR016040">
    <property type="entry name" value="NAD(P)-bd_dom"/>
</dbReference>
<dbReference type="EMBL" id="CP072643">
    <property type="protein sequence ID" value="QUV95831.1"/>
    <property type="molecule type" value="Genomic_DNA"/>
</dbReference>
<reference evidence="2 3" key="1">
    <citation type="submission" date="2021-03" db="EMBL/GenBank/DDBJ databases">
        <title>Genomic and phenotypic characterization of Chloracidobacterium isolates provides evidence for multiple species.</title>
        <authorList>
            <person name="Saini M.K."/>
            <person name="Costas A.M.G."/>
            <person name="Tank M."/>
            <person name="Bryant D.A."/>
        </authorList>
    </citation>
    <scope>NUCLEOTIDE SEQUENCE [LARGE SCALE GENOMIC DNA]</scope>
    <source>
        <strain evidence="2 3">N</strain>
    </source>
</reference>